<dbReference type="Gene3D" id="3.20.20.150">
    <property type="entry name" value="Divalent-metal-dependent TIM barrel enzymes"/>
    <property type="match status" value="1"/>
</dbReference>
<dbReference type="SUPFAM" id="SSF51658">
    <property type="entry name" value="Xylose isomerase-like"/>
    <property type="match status" value="1"/>
</dbReference>
<name>A0A6N6VQ06_9BACT</name>
<gene>
    <name evidence="2" type="ORF">GCL60_10820</name>
</gene>
<dbReference type="InterPro" id="IPR013022">
    <property type="entry name" value="Xyl_isomerase-like_TIM-brl"/>
</dbReference>
<dbReference type="Proteomes" id="UP000437748">
    <property type="component" value="Unassembled WGS sequence"/>
</dbReference>
<evidence type="ECO:0000313" key="3">
    <source>
        <dbReference type="Proteomes" id="UP000437748"/>
    </source>
</evidence>
<dbReference type="InterPro" id="IPR036237">
    <property type="entry name" value="Xyl_isomerase-like_sf"/>
</dbReference>
<dbReference type="RefSeq" id="WP_153420734.1">
    <property type="nucleotide sequence ID" value="NZ_WFLM01000004.1"/>
</dbReference>
<protein>
    <submittedName>
        <fullName evidence="2">TIM barrel protein</fullName>
    </submittedName>
</protein>
<keyword evidence="3" id="KW-1185">Reference proteome</keyword>
<dbReference type="Pfam" id="PF01261">
    <property type="entry name" value="AP_endonuc_2"/>
    <property type="match status" value="1"/>
</dbReference>
<sequence>MYSVLNITKDYDANNSKMSSTIGHEEEDFLESCKLAYKYKYKGINLDLEKPKYSILEIKDILNDYGLIATSFHFTVKLSGNDDEFKNSLKIFSKQAEDASKIGCKIALNYLPPFSNNLNFDSLFKLYVKRLNLTKNILIENNIKIAFEFIGPTETRVHSKYDFIHTIDGVRCLISAADLYQNAGFKLDIHHWQHSGASILDLKHLDLENIIYLELNDGLIGYNQFTMPEFKRTLPLKTGVNQVKEFLTTLYDKGFRGPVAVEPWNEELASMPLEEAIRESKQSLDDCFKLINLIS</sequence>
<comment type="caution">
    <text evidence="2">The sequence shown here is derived from an EMBL/GenBank/DDBJ whole genome shotgun (WGS) entry which is preliminary data.</text>
</comment>
<feature type="domain" description="Xylose isomerase-like TIM barrel" evidence="1">
    <location>
        <begin position="35"/>
        <end position="286"/>
    </location>
</feature>
<dbReference type="InterPro" id="IPR050312">
    <property type="entry name" value="IolE/XylAMocC-like"/>
</dbReference>
<proteinExistence type="predicted"/>
<evidence type="ECO:0000259" key="1">
    <source>
        <dbReference type="Pfam" id="PF01261"/>
    </source>
</evidence>
<dbReference type="AlphaFoldDB" id="A0A6N6VQ06"/>
<dbReference type="PANTHER" id="PTHR12110:SF21">
    <property type="entry name" value="XYLOSE ISOMERASE-LIKE TIM BARREL DOMAIN-CONTAINING PROTEIN"/>
    <property type="match status" value="1"/>
</dbReference>
<organism evidence="2 3">
    <name type="scientific">Silvanigrella paludirubra</name>
    <dbReference type="NCBI Taxonomy" id="2499159"/>
    <lineage>
        <taxon>Bacteria</taxon>
        <taxon>Pseudomonadati</taxon>
        <taxon>Bdellovibrionota</taxon>
        <taxon>Oligoflexia</taxon>
        <taxon>Silvanigrellales</taxon>
        <taxon>Silvanigrellaceae</taxon>
        <taxon>Silvanigrella</taxon>
    </lineage>
</organism>
<dbReference type="EMBL" id="WFLM01000004">
    <property type="protein sequence ID" value="KAB8037659.1"/>
    <property type="molecule type" value="Genomic_DNA"/>
</dbReference>
<dbReference type="OrthoDB" id="9780241at2"/>
<accession>A0A6N6VQ06</accession>
<dbReference type="PANTHER" id="PTHR12110">
    <property type="entry name" value="HYDROXYPYRUVATE ISOMERASE"/>
    <property type="match status" value="1"/>
</dbReference>
<evidence type="ECO:0000313" key="2">
    <source>
        <dbReference type="EMBL" id="KAB8037659.1"/>
    </source>
</evidence>
<reference evidence="2 3" key="1">
    <citation type="submission" date="2019-10" db="EMBL/GenBank/DDBJ databases">
        <title>New species of Slilvanegrellaceae.</title>
        <authorList>
            <person name="Pitt A."/>
            <person name="Hahn M.W."/>
        </authorList>
    </citation>
    <scope>NUCLEOTIDE SEQUENCE [LARGE SCALE GENOMIC DNA]</scope>
    <source>
        <strain evidence="2 3">SP-Ram-0.45-NSY-1</strain>
    </source>
</reference>